<evidence type="ECO:0000256" key="2">
    <source>
        <dbReference type="ARBA" id="ARBA00022676"/>
    </source>
</evidence>
<reference evidence="4 5" key="1">
    <citation type="submission" date="2024-03" db="EMBL/GenBank/DDBJ databases">
        <authorList>
            <person name="Gkanogiannis A."/>
            <person name="Becerra Lopez-Lavalle L."/>
        </authorList>
    </citation>
    <scope>NUCLEOTIDE SEQUENCE [LARGE SCALE GENOMIC DNA]</scope>
</reference>
<keyword evidence="5" id="KW-1185">Reference proteome</keyword>
<name>A0ABP0YD51_9ROSI</name>
<organism evidence="4 5">
    <name type="scientific">Citrullus colocynthis</name>
    <name type="common">colocynth</name>
    <dbReference type="NCBI Taxonomy" id="252529"/>
    <lineage>
        <taxon>Eukaryota</taxon>
        <taxon>Viridiplantae</taxon>
        <taxon>Streptophyta</taxon>
        <taxon>Embryophyta</taxon>
        <taxon>Tracheophyta</taxon>
        <taxon>Spermatophyta</taxon>
        <taxon>Magnoliopsida</taxon>
        <taxon>eudicotyledons</taxon>
        <taxon>Gunneridae</taxon>
        <taxon>Pentapetalae</taxon>
        <taxon>rosids</taxon>
        <taxon>fabids</taxon>
        <taxon>Cucurbitales</taxon>
        <taxon>Cucurbitaceae</taxon>
        <taxon>Benincaseae</taxon>
        <taxon>Citrullus</taxon>
    </lineage>
</organism>
<dbReference type="Pfam" id="PF00201">
    <property type="entry name" value="UDPGT"/>
    <property type="match status" value="1"/>
</dbReference>
<dbReference type="CDD" id="cd03784">
    <property type="entry name" value="GT1_Gtf-like"/>
    <property type="match status" value="1"/>
</dbReference>
<evidence type="ECO:0000313" key="4">
    <source>
        <dbReference type="EMBL" id="CAK9316790.1"/>
    </source>
</evidence>
<comment type="similarity">
    <text evidence="1">Belongs to the UDP-glycosyltransferase family.</text>
</comment>
<dbReference type="InterPro" id="IPR002213">
    <property type="entry name" value="UDP_glucos_trans"/>
</dbReference>
<dbReference type="EMBL" id="OZ021737">
    <property type="protein sequence ID" value="CAK9316790.1"/>
    <property type="molecule type" value="Genomic_DNA"/>
</dbReference>
<sequence>MASSPPSSPLPHLLVFPYPAQGHMLPLLDLTHFLASYGFTITILVTPKNLPILQPLLSAHPLVQTLVLPFPSVPDLPPGVENVKDIGGQGNVPIMVALRQLQDPVLEWFKSHPSPPSAIISDFFLGWTESLARKLQIPRVTFYSSGAWVVDILDYCWRHIQSEDFRKSPVKHMTELPNSPSFTNQDLPEFVTTYEDSDPQWQTIRSDWFETRTCWAGVFNTFEALEHDYLDYFRKLNNGGSVFGVGPLSLIHSHSPPADSSSDEILKWLDGCPDDSVLYVSFGSQKQLNQQQMEALASGLEKSGIRFVWVVKTIHQTVGGSDGIPTGFEDRVSDRGIVVRRWAPQVAILNHPAVGGFLSHCGWNSVLESLVSGIPIFGWGMEGDQLMNSKILVDHVGVAVQVCHGENSVPDSDQLGKVIAGSFNSDELRAKAKALSKAVVEAAGPNGSSVRDLQEFANKLASLPQPSN</sequence>
<dbReference type="PANTHER" id="PTHR48047:SF28">
    <property type="entry name" value="F11M15.8 PROTEIN"/>
    <property type="match status" value="1"/>
</dbReference>
<dbReference type="Proteomes" id="UP001642487">
    <property type="component" value="Chromosome 3"/>
</dbReference>
<evidence type="ECO:0000313" key="5">
    <source>
        <dbReference type="Proteomes" id="UP001642487"/>
    </source>
</evidence>
<gene>
    <name evidence="4" type="ORF">CITCOLO1_LOCUS8668</name>
</gene>
<keyword evidence="3" id="KW-0808">Transferase</keyword>
<keyword evidence="2" id="KW-0328">Glycosyltransferase</keyword>
<evidence type="ECO:0000256" key="3">
    <source>
        <dbReference type="ARBA" id="ARBA00022679"/>
    </source>
</evidence>
<dbReference type="Gene3D" id="3.40.50.2000">
    <property type="entry name" value="Glycogen Phosphorylase B"/>
    <property type="match status" value="2"/>
</dbReference>
<accession>A0ABP0YD51</accession>
<evidence type="ECO:0000256" key="1">
    <source>
        <dbReference type="ARBA" id="ARBA00009995"/>
    </source>
</evidence>
<dbReference type="SUPFAM" id="SSF53756">
    <property type="entry name" value="UDP-Glycosyltransferase/glycogen phosphorylase"/>
    <property type="match status" value="1"/>
</dbReference>
<proteinExistence type="inferred from homology"/>
<evidence type="ECO:0008006" key="6">
    <source>
        <dbReference type="Google" id="ProtNLM"/>
    </source>
</evidence>
<protein>
    <recommendedName>
        <fullName evidence="6">Glycosyltransferase</fullName>
    </recommendedName>
</protein>
<dbReference type="PANTHER" id="PTHR48047">
    <property type="entry name" value="GLYCOSYLTRANSFERASE"/>
    <property type="match status" value="1"/>
</dbReference>